<dbReference type="CDD" id="cd01335">
    <property type="entry name" value="Radical_SAM"/>
    <property type="match status" value="1"/>
</dbReference>
<dbReference type="Proteomes" id="UP000663720">
    <property type="component" value="Chromosome"/>
</dbReference>
<dbReference type="RefSeq" id="WP_207689558.1">
    <property type="nucleotide sequence ID" value="NZ_CP061799.1"/>
</dbReference>
<proteinExistence type="predicted"/>
<keyword evidence="3" id="KW-0479">Metal-binding</keyword>
<dbReference type="SFLD" id="SFLDS00029">
    <property type="entry name" value="Radical_SAM"/>
    <property type="match status" value="1"/>
</dbReference>
<keyword evidence="4" id="KW-0408">Iron</keyword>
<dbReference type="InterPro" id="IPR023885">
    <property type="entry name" value="4Fe4S-binding_SPASM_dom"/>
</dbReference>
<accession>A0A975GKF9</accession>
<dbReference type="PANTHER" id="PTHR11228">
    <property type="entry name" value="RADICAL SAM DOMAIN PROTEIN"/>
    <property type="match status" value="1"/>
</dbReference>
<protein>
    <submittedName>
        <fullName evidence="7">Radical SAM domain-containing protein</fullName>
    </submittedName>
</protein>
<keyword evidence="2" id="KW-0949">S-adenosyl-L-methionine</keyword>
<name>A0A975GKF9_9BACT</name>
<dbReference type="SUPFAM" id="SSF102114">
    <property type="entry name" value="Radical SAM enzymes"/>
    <property type="match status" value="1"/>
</dbReference>
<dbReference type="GO" id="GO:0046872">
    <property type="term" value="F:metal ion binding"/>
    <property type="evidence" value="ECO:0007669"/>
    <property type="project" value="UniProtKB-KW"/>
</dbReference>
<organism evidence="7 8">
    <name type="scientific">Desulfonema limicola</name>
    <dbReference type="NCBI Taxonomy" id="45656"/>
    <lineage>
        <taxon>Bacteria</taxon>
        <taxon>Pseudomonadati</taxon>
        <taxon>Thermodesulfobacteriota</taxon>
        <taxon>Desulfobacteria</taxon>
        <taxon>Desulfobacterales</taxon>
        <taxon>Desulfococcaceae</taxon>
        <taxon>Desulfonema</taxon>
    </lineage>
</organism>
<dbReference type="PANTHER" id="PTHR11228:SF7">
    <property type="entry name" value="PQQA PEPTIDE CYCLASE"/>
    <property type="match status" value="1"/>
</dbReference>
<dbReference type="InterPro" id="IPR013785">
    <property type="entry name" value="Aldolase_TIM"/>
</dbReference>
<dbReference type="Pfam" id="PF13186">
    <property type="entry name" value="SPASM"/>
    <property type="match status" value="1"/>
</dbReference>
<gene>
    <name evidence="7" type="ORF">dnl_61730</name>
</gene>
<sequence>MLVLSAPIHYVLELTPKCNNQCTGCGNVFLKDISPLLSVAQWKKILKKIAPHAANLRLSGGEPTLYPQFKAILDAVASLGISITIFTNGRWQNPDDIIELLNNLPQDKGLLISLHGAIPEIHDNFTGIRGSFNETVKNIKLSLSAGLKVATSTIITSENYNRISDIIKFTEKMEIERAFFARYLPVKNNKIIPAKTQLAEAVNVVEYQRKNGAKAEFSVCIPRCFTSSSSEGCLSGVTYCVIDPWGNVRPCTHSPLITGNLLEQSIEEIWHGKEMQDWRNMIPDQCHECIEFSQCHGGCRAAAILDKLKQDPLMGKPVLENCQELNEKIELYENAYPVGHFTLRSESFGYVLINSNRVIPVTHQSKPVLDVLNGSLTLHSIEECFGQEAISFIGALYQKGFVEFK</sequence>
<dbReference type="GO" id="GO:0051536">
    <property type="term" value="F:iron-sulfur cluster binding"/>
    <property type="evidence" value="ECO:0007669"/>
    <property type="project" value="UniProtKB-KW"/>
</dbReference>
<dbReference type="InterPro" id="IPR007197">
    <property type="entry name" value="rSAM"/>
</dbReference>
<dbReference type="KEGG" id="dli:dnl_61730"/>
<dbReference type="InterPro" id="IPR058240">
    <property type="entry name" value="rSAM_sf"/>
</dbReference>
<keyword evidence="5" id="KW-0411">Iron-sulfur</keyword>
<evidence type="ECO:0000313" key="8">
    <source>
        <dbReference type="Proteomes" id="UP000663720"/>
    </source>
</evidence>
<reference evidence="7" key="1">
    <citation type="journal article" date="2021" name="Microb. Physiol.">
        <title>Proteogenomic Insights into the Physiology of Marine, Sulfate-Reducing, Filamentous Desulfonema limicola and Desulfonema magnum.</title>
        <authorList>
            <person name="Schnaars V."/>
            <person name="Wohlbrand L."/>
            <person name="Scheve S."/>
            <person name="Hinrichs C."/>
            <person name="Reinhardt R."/>
            <person name="Rabus R."/>
        </authorList>
    </citation>
    <scope>NUCLEOTIDE SEQUENCE</scope>
    <source>
        <strain evidence="7">5ac10</strain>
    </source>
</reference>
<evidence type="ECO:0000256" key="2">
    <source>
        <dbReference type="ARBA" id="ARBA00022691"/>
    </source>
</evidence>
<dbReference type="PROSITE" id="PS51918">
    <property type="entry name" value="RADICAL_SAM"/>
    <property type="match status" value="1"/>
</dbReference>
<evidence type="ECO:0000313" key="7">
    <source>
        <dbReference type="EMBL" id="QTA83758.1"/>
    </source>
</evidence>
<comment type="cofactor">
    <cofactor evidence="1">
        <name>[4Fe-4S] cluster</name>
        <dbReference type="ChEBI" id="CHEBI:49883"/>
    </cofactor>
</comment>
<evidence type="ECO:0000256" key="1">
    <source>
        <dbReference type="ARBA" id="ARBA00001966"/>
    </source>
</evidence>
<dbReference type="SFLD" id="SFLDG01067">
    <property type="entry name" value="SPASM/twitch_domain_containing"/>
    <property type="match status" value="1"/>
</dbReference>
<evidence type="ECO:0000256" key="4">
    <source>
        <dbReference type="ARBA" id="ARBA00023004"/>
    </source>
</evidence>
<dbReference type="GO" id="GO:0003824">
    <property type="term" value="F:catalytic activity"/>
    <property type="evidence" value="ECO:0007669"/>
    <property type="project" value="InterPro"/>
</dbReference>
<dbReference type="EMBL" id="CP061799">
    <property type="protein sequence ID" value="QTA83758.1"/>
    <property type="molecule type" value="Genomic_DNA"/>
</dbReference>
<evidence type="ECO:0000256" key="3">
    <source>
        <dbReference type="ARBA" id="ARBA00022723"/>
    </source>
</evidence>
<evidence type="ECO:0000256" key="5">
    <source>
        <dbReference type="ARBA" id="ARBA00023014"/>
    </source>
</evidence>
<dbReference type="InterPro" id="IPR050377">
    <property type="entry name" value="Radical_SAM_PqqE_MftC-like"/>
</dbReference>
<dbReference type="Gene3D" id="3.20.20.70">
    <property type="entry name" value="Aldolase class I"/>
    <property type="match status" value="1"/>
</dbReference>
<feature type="domain" description="Radical SAM core" evidence="6">
    <location>
        <begin position="4"/>
        <end position="214"/>
    </location>
</feature>
<dbReference type="AlphaFoldDB" id="A0A975GKF9"/>
<dbReference type="NCBIfam" id="TIGR04085">
    <property type="entry name" value="rSAM_more_4Fe4S"/>
    <property type="match status" value="1"/>
</dbReference>
<evidence type="ECO:0000259" key="6">
    <source>
        <dbReference type="PROSITE" id="PS51918"/>
    </source>
</evidence>
<dbReference type="SFLD" id="SFLDG01386">
    <property type="entry name" value="main_SPASM_domain-containing"/>
    <property type="match status" value="1"/>
</dbReference>
<keyword evidence="8" id="KW-1185">Reference proteome</keyword>
<dbReference type="Pfam" id="PF04055">
    <property type="entry name" value="Radical_SAM"/>
    <property type="match status" value="1"/>
</dbReference>